<dbReference type="AlphaFoldDB" id="A0A1J7BBF7"/>
<dbReference type="OrthoDB" id="4180393at2"/>
<proteinExistence type="predicted"/>
<organism evidence="1 2">
    <name type="scientific">Mangrovactinospora gilvigrisea</name>
    <dbReference type="NCBI Taxonomy" id="1428644"/>
    <lineage>
        <taxon>Bacteria</taxon>
        <taxon>Bacillati</taxon>
        <taxon>Actinomycetota</taxon>
        <taxon>Actinomycetes</taxon>
        <taxon>Kitasatosporales</taxon>
        <taxon>Streptomycetaceae</taxon>
        <taxon>Mangrovactinospora</taxon>
    </lineage>
</organism>
<name>A0A1J7BBF7_9ACTN</name>
<dbReference type="EMBL" id="MLCF01000121">
    <property type="protein sequence ID" value="OIV35958.1"/>
    <property type="molecule type" value="Genomic_DNA"/>
</dbReference>
<evidence type="ECO:0000313" key="2">
    <source>
        <dbReference type="Proteomes" id="UP000243342"/>
    </source>
</evidence>
<dbReference type="RefSeq" id="WP_071658067.1">
    <property type="nucleotide sequence ID" value="NZ_MLCF01000121.1"/>
</dbReference>
<dbReference type="Proteomes" id="UP000243342">
    <property type="component" value="Unassembled WGS sequence"/>
</dbReference>
<evidence type="ECO:0000313" key="1">
    <source>
        <dbReference type="EMBL" id="OIV35958.1"/>
    </source>
</evidence>
<dbReference type="InterPro" id="IPR046205">
    <property type="entry name" value="DUF6238"/>
</dbReference>
<keyword evidence="2" id="KW-1185">Reference proteome</keyword>
<dbReference type="STRING" id="1428644.BIV57_18740"/>
<reference evidence="1 2" key="1">
    <citation type="submission" date="2016-10" db="EMBL/GenBank/DDBJ databases">
        <title>Genome sequence of Streptomyces gilvigriseus MUSC 26.</title>
        <authorList>
            <person name="Lee L.-H."/>
            <person name="Ser H.-L."/>
        </authorList>
    </citation>
    <scope>NUCLEOTIDE SEQUENCE [LARGE SCALE GENOMIC DNA]</scope>
    <source>
        <strain evidence="1 2">MUSC 26</strain>
    </source>
</reference>
<dbReference type="Pfam" id="PF19751">
    <property type="entry name" value="DUF6238"/>
    <property type="match status" value="1"/>
</dbReference>
<comment type="caution">
    <text evidence="1">The sequence shown here is derived from an EMBL/GenBank/DDBJ whole genome shotgun (WGS) entry which is preliminary data.</text>
</comment>
<gene>
    <name evidence="1" type="ORF">BIV57_18740</name>
</gene>
<protein>
    <submittedName>
        <fullName evidence="1">Uncharacterized protein</fullName>
    </submittedName>
</protein>
<accession>A0A1J7BBF7</accession>
<sequence>MTTALDPDAVDTELSARAIFALAGQQVAEAATRTGLTARTDLDALHQILITCHTLTAASPRPPGNACADHLAAARVRLFQAAEEVHRAFHAAERPPADRPGCGGSHPEGRPALQICSRQVKACATMRTTATPAVLRASFTGRIRHSVEGR</sequence>